<dbReference type="InterPro" id="IPR052156">
    <property type="entry name" value="BCAA_Transport_ATP-bd_LivF"/>
</dbReference>
<dbReference type="Pfam" id="PF00005">
    <property type="entry name" value="ABC_tran"/>
    <property type="match status" value="1"/>
</dbReference>
<evidence type="ECO:0000313" key="8">
    <source>
        <dbReference type="EMBL" id="QEW25093.1"/>
    </source>
</evidence>
<dbReference type="EMBL" id="LAXI01000024">
    <property type="protein sequence ID" value="KRS15258.1"/>
    <property type="molecule type" value="Genomic_DNA"/>
</dbReference>
<dbReference type="CDD" id="cd03224">
    <property type="entry name" value="ABC_TM1139_LivF_branched"/>
    <property type="match status" value="1"/>
</dbReference>
<keyword evidence="9" id="KW-1185">Reference proteome</keyword>
<dbReference type="GO" id="GO:0015658">
    <property type="term" value="F:branched-chain amino acid transmembrane transporter activity"/>
    <property type="evidence" value="ECO:0007669"/>
    <property type="project" value="TreeGrafter"/>
</dbReference>
<evidence type="ECO:0000256" key="4">
    <source>
        <dbReference type="ARBA" id="ARBA00022840"/>
    </source>
</evidence>
<dbReference type="GO" id="GO:0005524">
    <property type="term" value="F:ATP binding"/>
    <property type="evidence" value="ECO:0007669"/>
    <property type="project" value="UniProtKB-KW"/>
</dbReference>
<keyword evidence="2" id="KW-0813">Transport</keyword>
<keyword evidence="3" id="KW-0547">Nucleotide-binding</keyword>
<dbReference type="Gene3D" id="3.40.50.300">
    <property type="entry name" value="P-loop containing nucleotide triphosphate hydrolases"/>
    <property type="match status" value="1"/>
</dbReference>
<dbReference type="PATRIC" id="fig|540747.5.peg.3246"/>
<dbReference type="Proteomes" id="UP000051401">
    <property type="component" value="Unassembled WGS sequence"/>
</dbReference>
<dbReference type="OrthoDB" id="9806149at2"/>
<evidence type="ECO:0000256" key="5">
    <source>
        <dbReference type="ARBA" id="ARBA00022970"/>
    </source>
</evidence>
<reference evidence="8 10" key="2">
    <citation type="submission" date="2018-08" db="EMBL/GenBank/DDBJ databases">
        <title>Genetic Globetrotter - A new plasmid hitch-hiking vast phylogenetic and geographic distances.</title>
        <authorList>
            <person name="Vollmers J."/>
            <person name="Petersen J."/>
        </authorList>
    </citation>
    <scope>NUCLEOTIDE SEQUENCE [LARGE SCALE GENOMIC DNA]</scope>
    <source>
        <strain evidence="8 10">DSM 26383</strain>
    </source>
</reference>
<comment type="similarity">
    <text evidence="1">Belongs to the ABC transporter superfamily.</text>
</comment>
<dbReference type="PANTHER" id="PTHR43820:SF5">
    <property type="entry name" value="HIGH-AFFINITY BRANCHED-CHAIN AMINO ACID TRANSPORT ATP-BINDING PROTEIN"/>
    <property type="match status" value="1"/>
</dbReference>
<name>A0A0T5P286_9RHOB</name>
<dbReference type="PROSITE" id="PS50893">
    <property type="entry name" value="ABC_TRANSPORTER_2"/>
    <property type="match status" value="1"/>
</dbReference>
<dbReference type="PANTHER" id="PTHR43820">
    <property type="entry name" value="HIGH-AFFINITY BRANCHED-CHAIN AMINO ACID TRANSPORT ATP-BINDING PROTEIN LIVF"/>
    <property type="match status" value="1"/>
</dbReference>
<reference evidence="7 9" key="1">
    <citation type="submission" date="2015-04" db="EMBL/GenBank/DDBJ databases">
        <title>The draft genome sequence of Roseovarius indicus B108T.</title>
        <authorList>
            <person name="Li G."/>
            <person name="Lai Q."/>
            <person name="Shao Z."/>
            <person name="Yan P."/>
        </authorList>
    </citation>
    <scope>NUCLEOTIDE SEQUENCE [LARGE SCALE GENOMIC DNA]</scope>
    <source>
        <strain evidence="7 9">B108</strain>
    </source>
</reference>
<proteinExistence type="inferred from homology"/>
<sequence>MTLLAIEGLHAGYGRIPILQGIDMAVARGSFTGVLGHNGMGKTTLMRTIMGQITPTAGRITLDGQDITRLSTHGRAAKGLAYVPQGREIFSNLTVEENLQMGLLGLPSRAEQKTEMARILEDLPRLKPILTRSGGVLSGGEQQILAIARSLCTNPTLLILDEPTEGIQPSIVEEIIDILHALRKSRDLTVLLVEQKLDFIEALADTTFVIQRGTITGTLSPKEMSDPDTVREFVGLS</sequence>
<gene>
    <name evidence="8" type="primary">livF_3</name>
    <name evidence="8" type="ORF">RIdsm_00877</name>
    <name evidence="7" type="ORF">XM52_24470</name>
</gene>
<dbReference type="GO" id="GO:0016887">
    <property type="term" value="F:ATP hydrolysis activity"/>
    <property type="evidence" value="ECO:0007669"/>
    <property type="project" value="InterPro"/>
</dbReference>
<dbReference type="AlphaFoldDB" id="A0A0T5P286"/>
<feature type="domain" description="ABC transporter" evidence="6">
    <location>
        <begin position="4"/>
        <end position="237"/>
    </location>
</feature>
<dbReference type="SUPFAM" id="SSF52540">
    <property type="entry name" value="P-loop containing nucleoside triphosphate hydrolases"/>
    <property type="match status" value="1"/>
</dbReference>
<evidence type="ECO:0000256" key="1">
    <source>
        <dbReference type="ARBA" id="ARBA00005417"/>
    </source>
</evidence>
<keyword evidence="5" id="KW-0029">Amino-acid transport</keyword>
<dbReference type="InterPro" id="IPR003439">
    <property type="entry name" value="ABC_transporter-like_ATP-bd"/>
</dbReference>
<evidence type="ECO:0000256" key="3">
    <source>
        <dbReference type="ARBA" id="ARBA00022741"/>
    </source>
</evidence>
<organism evidence="7 9">
    <name type="scientific">Roseovarius indicus</name>
    <dbReference type="NCBI Taxonomy" id="540747"/>
    <lineage>
        <taxon>Bacteria</taxon>
        <taxon>Pseudomonadati</taxon>
        <taxon>Pseudomonadota</taxon>
        <taxon>Alphaproteobacteria</taxon>
        <taxon>Rhodobacterales</taxon>
        <taxon>Roseobacteraceae</taxon>
        <taxon>Roseovarius</taxon>
    </lineage>
</organism>
<dbReference type="RefSeq" id="WP_057820527.1">
    <property type="nucleotide sequence ID" value="NZ_CAXRJZ010000124.1"/>
</dbReference>
<evidence type="ECO:0000313" key="7">
    <source>
        <dbReference type="EMBL" id="KRS15258.1"/>
    </source>
</evidence>
<dbReference type="STRING" id="540747.SAMN04488031_10921"/>
<dbReference type="InterPro" id="IPR027417">
    <property type="entry name" value="P-loop_NTPase"/>
</dbReference>
<evidence type="ECO:0000259" key="6">
    <source>
        <dbReference type="PROSITE" id="PS50893"/>
    </source>
</evidence>
<evidence type="ECO:0000313" key="10">
    <source>
        <dbReference type="Proteomes" id="UP000325785"/>
    </source>
</evidence>
<dbReference type="InterPro" id="IPR003593">
    <property type="entry name" value="AAA+_ATPase"/>
</dbReference>
<evidence type="ECO:0000313" key="9">
    <source>
        <dbReference type="Proteomes" id="UP000051401"/>
    </source>
</evidence>
<dbReference type="KEGG" id="rid:RIdsm_00877"/>
<dbReference type="SMART" id="SM00382">
    <property type="entry name" value="AAA"/>
    <property type="match status" value="1"/>
</dbReference>
<keyword evidence="4 7" id="KW-0067">ATP-binding</keyword>
<evidence type="ECO:0000256" key="2">
    <source>
        <dbReference type="ARBA" id="ARBA00022448"/>
    </source>
</evidence>
<dbReference type="GO" id="GO:0015807">
    <property type="term" value="P:L-amino acid transport"/>
    <property type="evidence" value="ECO:0007669"/>
    <property type="project" value="TreeGrafter"/>
</dbReference>
<dbReference type="EMBL" id="CP031598">
    <property type="protein sequence ID" value="QEW25093.1"/>
    <property type="molecule type" value="Genomic_DNA"/>
</dbReference>
<protein>
    <submittedName>
        <fullName evidence="8">LIV-I protein F</fullName>
    </submittedName>
    <submittedName>
        <fullName evidence="7">Urea ABC transporter ATP-binding protein</fullName>
    </submittedName>
</protein>
<dbReference type="Proteomes" id="UP000325785">
    <property type="component" value="Chromosome"/>
</dbReference>
<accession>A0A0T5P286</accession>